<dbReference type="Proteomes" id="UP001497382">
    <property type="component" value="Unassembled WGS sequence"/>
</dbReference>
<feature type="region of interest" description="Disordered" evidence="1">
    <location>
        <begin position="145"/>
        <end position="242"/>
    </location>
</feature>
<evidence type="ECO:0000313" key="3">
    <source>
        <dbReference type="Proteomes" id="UP001497382"/>
    </source>
</evidence>
<feature type="compositionally biased region" description="Basic and acidic residues" evidence="1">
    <location>
        <begin position="436"/>
        <end position="445"/>
    </location>
</feature>
<feature type="compositionally biased region" description="Polar residues" evidence="1">
    <location>
        <begin position="398"/>
        <end position="411"/>
    </location>
</feature>
<evidence type="ECO:0000256" key="1">
    <source>
        <dbReference type="SAM" id="MobiDB-lite"/>
    </source>
</evidence>
<organism evidence="2 3">
    <name type="scientific">Larinioides sclopetarius</name>
    <dbReference type="NCBI Taxonomy" id="280406"/>
    <lineage>
        <taxon>Eukaryota</taxon>
        <taxon>Metazoa</taxon>
        <taxon>Ecdysozoa</taxon>
        <taxon>Arthropoda</taxon>
        <taxon>Chelicerata</taxon>
        <taxon>Arachnida</taxon>
        <taxon>Araneae</taxon>
        <taxon>Araneomorphae</taxon>
        <taxon>Entelegynae</taxon>
        <taxon>Araneoidea</taxon>
        <taxon>Araneidae</taxon>
        <taxon>Larinioides</taxon>
    </lineage>
</organism>
<evidence type="ECO:0000313" key="2">
    <source>
        <dbReference type="EMBL" id="CAL1273899.1"/>
    </source>
</evidence>
<dbReference type="SMART" id="SM00384">
    <property type="entry name" value="AT_hook"/>
    <property type="match status" value="2"/>
</dbReference>
<name>A0AAV1ZQ38_9ARAC</name>
<dbReference type="GO" id="GO:0003677">
    <property type="term" value="F:DNA binding"/>
    <property type="evidence" value="ECO:0007669"/>
    <property type="project" value="InterPro"/>
</dbReference>
<proteinExistence type="predicted"/>
<sequence>MAKAKSCNRPPFSVSKIYETIQAPDFLRELWWDLISDIQEKPTYKRIKSMVSAVINNTIKTFTSKSADGNEELKWRTALSEISIMTYTLDTVISEVLYRRYQNEFENIVKNLIKDLLEDKAKEAPNPANDDSVFENIERIFDAENPKLMGKKGNDQPVNDAKNSTKDLQEVNDAPVRKRGRPKKVNLDEEKAENVNTVPKRKRGRPPVTTEKRMTESFDDKEKNKTKNDGQESDAESDISIGNLSIDSVSSVHTSELSSFEDTVSICSDDEGEKKHIPLKVANEMYLQGKLSQIYYFGKRSEKFKLVQNACASNSKDLTNTNNSSSKVDSSSCKVLPKRIRKPNSKYNSETMYCDVKDYSSPPADTESSSSHEEMDNKSPGSPKIKRKRKRSSLDKGTASSPASKSSAVQNVPSTRSSSTKRVKTSSSPLLKSSTKRYDTSDLYKPRAVTGSAIGSRSTAVTLFSS</sequence>
<feature type="region of interest" description="Disordered" evidence="1">
    <location>
        <begin position="353"/>
        <end position="446"/>
    </location>
</feature>
<keyword evidence="3" id="KW-1185">Reference proteome</keyword>
<protein>
    <submittedName>
        <fullName evidence="2">Uncharacterized protein</fullName>
    </submittedName>
</protein>
<comment type="caution">
    <text evidence="2">The sequence shown here is derived from an EMBL/GenBank/DDBJ whole genome shotgun (WGS) entry which is preliminary data.</text>
</comment>
<dbReference type="InterPro" id="IPR017956">
    <property type="entry name" value="AT_hook_DNA-bd_motif"/>
</dbReference>
<dbReference type="EMBL" id="CAXIEN010000071">
    <property type="protein sequence ID" value="CAL1273899.1"/>
    <property type="molecule type" value="Genomic_DNA"/>
</dbReference>
<accession>A0AAV1ZQ38</accession>
<feature type="compositionally biased region" description="Low complexity" evidence="1">
    <location>
        <begin position="360"/>
        <end position="369"/>
    </location>
</feature>
<dbReference type="AlphaFoldDB" id="A0AAV1ZQ38"/>
<feature type="compositionally biased region" description="Basic and acidic residues" evidence="1">
    <location>
        <begin position="210"/>
        <end position="230"/>
    </location>
</feature>
<reference evidence="2 3" key="1">
    <citation type="submission" date="2024-04" db="EMBL/GenBank/DDBJ databases">
        <authorList>
            <person name="Rising A."/>
            <person name="Reimegard J."/>
            <person name="Sonavane S."/>
            <person name="Akerstrom W."/>
            <person name="Nylinder S."/>
            <person name="Hedman E."/>
            <person name="Kallberg Y."/>
        </authorList>
    </citation>
    <scope>NUCLEOTIDE SEQUENCE [LARGE SCALE GENOMIC DNA]</scope>
</reference>
<feature type="compositionally biased region" description="Low complexity" evidence="1">
    <location>
        <begin position="324"/>
        <end position="334"/>
    </location>
</feature>
<gene>
    <name evidence="2" type="ORF">LARSCL_LOCUS7151</name>
</gene>
<feature type="region of interest" description="Disordered" evidence="1">
    <location>
        <begin position="315"/>
        <end position="334"/>
    </location>
</feature>